<accession>A0A0C1H3Q6</accession>
<keyword evidence="4" id="KW-0479">Metal-binding</keyword>
<keyword evidence="7 11" id="KW-1133">Transmembrane helix</keyword>
<dbReference type="Pfam" id="PF01435">
    <property type="entry name" value="Peptidase_M48"/>
    <property type="match status" value="1"/>
</dbReference>
<evidence type="ECO:0000259" key="12">
    <source>
        <dbReference type="Pfam" id="PF01435"/>
    </source>
</evidence>
<evidence type="ECO:0000256" key="5">
    <source>
        <dbReference type="ARBA" id="ARBA00022801"/>
    </source>
</evidence>
<evidence type="ECO:0000256" key="1">
    <source>
        <dbReference type="ARBA" id="ARBA00022475"/>
    </source>
</evidence>
<keyword evidence="2 10" id="KW-0645">Protease</keyword>
<dbReference type="GO" id="GO:0046872">
    <property type="term" value="F:metal ion binding"/>
    <property type="evidence" value="ECO:0007669"/>
    <property type="project" value="UniProtKB-KW"/>
</dbReference>
<evidence type="ECO:0000313" key="13">
    <source>
        <dbReference type="EMBL" id="KIC72169.1"/>
    </source>
</evidence>
<gene>
    <name evidence="13" type="primary">htpX</name>
    <name evidence="13" type="ORF">DB44_CO00390</name>
</gene>
<evidence type="ECO:0000256" key="7">
    <source>
        <dbReference type="ARBA" id="ARBA00022989"/>
    </source>
</evidence>
<protein>
    <submittedName>
        <fullName evidence="13">Protease HtpX</fullName>
        <ecNumber evidence="13">3.4.24.-</ecNumber>
    </submittedName>
</protein>
<comment type="similarity">
    <text evidence="10">Belongs to the peptidase M48 family.</text>
</comment>
<evidence type="ECO:0000256" key="3">
    <source>
        <dbReference type="ARBA" id="ARBA00022692"/>
    </source>
</evidence>
<evidence type="ECO:0000256" key="8">
    <source>
        <dbReference type="ARBA" id="ARBA00023049"/>
    </source>
</evidence>
<dbReference type="Gene3D" id="3.30.2010.10">
    <property type="entry name" value="Metalloproteases ('zincins'), catalytic domain"/>
    <property type="match status" value="1"/>
</dbReference>
<dbReference type="PANTHER" id="PTHR43221">
    <property type="entry name" value="PROTEASE HTPX"/>
    <property type="match status" value="1"/>
</dbReference>
<feature type="transmembrane region" description="Helical" evidence="11">
    <location>
        <begin position="217"/>
        <end position="238"/>
    </location>
</feature>
<sequence length="326" mass="36752">MMAMNFWEAQREAKTKTTLYLVIFFILTVISATLAEILMRGFAQDGYHTDFPYIGLGFLSIIFCVAGFNYMNYLQNGGSYVAESLGARLVDQNTRDGKERQLLNIVEEIALATSLPIPPVYILEAQEINAFAAGTSYDNAAITVTQGCLLALNRDELQGVLAHEFGHIYNRDMLIGMRVAAMIMGFFIVSYIGLRMLQTAPYARRDDKEERKSGNPVAAIGMIFTLVGAFMWFFGSILQAMVSRQREYLADASSVQYTRNPLGISNALKKIQDYKLSDMPKNGKPFAHLYFNEHTSFWQRLFASHPPIEDRIAAIEGHKYVDLKQE</sequence>
<proteinExistence type="inferred from homology"/>
<keyword evidence="6 10" id="KW-0862">Zinc</keyword>
<evidence type="ECO:0000256" key="4">
    <source>
        <dbReference type="ARBA" id="ARBA00022723"/>
    </source>
</evidence>
<evidence type="ECO:0000256" key="6">
    <source>
        <dbReference type="ARBA" id="ARBA00022833"/>
    </source>
</evidence>
<keyword evidence="1" id="KW-1003">Cell membrane</keyword>
<keyword evidence="3 11" id="KW-0812">Transmembrane</keyword>
<comment type="caution">
    <text evidence="13">The sequence shown here is derived from an EMBL/GenBank/DDBJ whole genome shotgun (WGS) entry which is preliminary data.</text>
</comment>
<dbReference type="InterPro" id="IPR001915">
    <property type="entry name" value="Peptidase_M48"/>
</dbReference>
<feature type="transmembrane region" description="Helical" evidence="11">
    <location>
        <begin position="179"/>
        <end position="197"/>
    </location>
</feature>
<dbReference type="AlphaFoldDB" id="A0A0C1H3Q6"/>
<dbReference type="Proteomes" id="UP000031465">
    <property type="component" value="Unassembled WGS sequence"/>
</dbReference>
<dbReference type="EMBL" id="JSAN01000061">
    <property type="protein sequence ID" value="KIC72169.1"/>
    <property type="molecule type" value="Genomic_DNA"/>
</dbReference>
<organism evidence="13 14">
    <name type="scientific">Candidatus Protochlamydia amoebophila</name>
    <dbReference type="NCBI Taxonomy" id="362787"/>
    <lineage>
        <taxon>Bacteria</taxon>
        <taxon>Pseudomonadati</taxon>
        <taxon>Chlamydiota</taxon>
        <taxon>Chlamydiia</taxon>
        <taxon>Parachlamydiales</taxon>
        <taxon>Parachlamydiaceae</taxon>
        <taxon>Candidatus Protochlamydia</taxon>
    </lineage>
</organism>
<dbReference type="InterPro" id="IPR050083">
    <property type="entry name" value="HtpX_protease"/>
</dbReference>
<dbReference type="PATRIC" id="fig|362787.3.peg.980"/>
<evidence type="ECO:0000256" key="9">
    <source>
        <dbReference type="ARBA" id="ARBA00023136"/>
    </source>
</evidence>
<keyword evidence="5 10" id="KW-0378">Hydrolase</keyword>
<keyword evidence="8 10" id="KW-0482">Metalloprotease</keyword>
<comment type="cofactor">
    <cofactor evidence="10">
        <name>Zn(2+)</name>
        <dbReference type="ChEBI" id="CHEBI:29105"/>
    </cofactor>
    <text evidence="10">Binds 1 zinc ion per subunit.</text>
</comment>
<reference evidence="13 14" key="1">
    <citation type="journal article" date="2014" name="Mol. Biol. Evol.">
        <title>Massive expansion of Ubiquitination-related gene families within the Chlamydiae.</title>
        <authorList>
            <person name="Domman D."/>
            <person name="Collingro A."/>
            <person name="Lagkouvardos I."/>
            <person name="Gehre L."/>
            <person name="Weinmaier T."/>
            <person name="Rattei T."/>
            <person name="Subtil A."/>
            <person name="Horn M."/>
        </authorList>
    </citation>
    <scope>NUCLEOTIDE SEQUENCE [LARGE SCALE GENOMIC DNA]</scope>
    <source>
        <strain evidence="13 14">EI2</strain>
    </source>
</reference>
<evidence type="ECO:0000313" key="14">
    <source>
        <dbReference type="Proteomes" id="UP000031465"/>
    </source>
</evidence>
<dbReference type="GO" id="GO:0006508">
    <property type="term" value="P:proteolysis"/>
    <property type="evidence" value="ECO:0007669"/>
    <property type="project" value="UniProtKB-KW"/>
</dbReference>
<evidence type="ECO:0000256" key="10">
    <source>
        <dbReference type="RuleBase" id="RU003983"/>
    </source>
</evidence>
<dbReference type="EC" id="3.4.24.-" evidence="13"/>
<dbReference type="CDD" id="cd07340">
    <property type="entry name" value="M48B_Htpx_like"/>
    <property type="match status" value="1"/>
</dbReference>
<keyword evidence="9 11" id="KW-0472">Membrane</keyword>
<feature type="domain" description="Peptidase M48" evidence="12">
    <location>
        <begin position="98"/>
        <end position="317"/>
    </location>
</feature>
<dbReference type="GO" id="GO:0004222">
    <property type="term" value="F:metalloendopeptidase activity"/>
    <property type="evidence" value="ECO:0007669"/>
    <property type="project" value="InterPro"/>
</dbReference>
<name>A0A0C1H3Q6_9BACT</name>
<feature type="transmembrane region" description="Helical" evidence="11">
    <location>
        <begin position="51"/>
        <end position="70"/>
    </location>
</feature>
<evidence type="ECO:0000256" key="11">
    <source>
        <dbReference type="SAM" id="Phobius"/>
    </source>
</evidence>
<evidence type="ECO:0000256" key="2">
    <source>
        <dbReference type="ARBA" id="ARBA00022670"/>
    </source>
</evidence>
<dbReference type="PANTHER" id="PTHR43221:SF2">
    <property type="entry name" value="PROTEASE HTPX HOMOLOG"/>
    <property type="match status" value="1"/>
</dbReference>